<name>A0ABN3WAT1_9ACTN</name>
<evidence type="ECO:0000313" key="1">
    <source>
        <dbReference type="EMBL" id="GAA2905774.1"/>
    </source>
</evidence>
<gene>
    <name evidence="1" type="ORF">GCM10010517_71930</name>
</gene>
<comment type="caution">
    <text evidence="1">The sequence shown here is derived from an EMBL/GenBank/DDBJ whole genome shotgun (WGS) entry which is preliminary data.</text>
</comment>
<proteinExistence type="predicted"/>
<accession>A0ABN3WAT1</accession>
<reference evidence="1 2" key="1">
    <citation type="journal article" date="2019" name="Int. J. Syst. Evol. Microbiol.">
        <title>The Global Catalogue of Microorganisms (GCM) 10K type strain sequencing project: providing services to taxonomists for standard genome sequencing and annotation.</title>
        <authorList>
            <consortium name="The Broad Institute Genomics Platform"/>
            <consortium name="The Broad Institute Genome Sequencing Center for Infectious Disease"/>
            <person name="Wu L."/>
            <person name="Ma J."/>
        </authorList>
    </citation>
    <scope>NUCLEOTIDE SEQUENCE [LARGE SCALE GENOMIC DNA]</scope>
    <source>
        <strain evidence="1 2">JCM 6242</strain>
    </source>
</reference>
<dbReference type="EMBL" id="BAAAVI010000084">
    <property type="protein sequence ID" value="GAA2905774.1"/>
    <property type="molecule type" value="Genomic_DNA"/>
</dbReference>
<protein>
    <submittedName>
        <fullName evidence="1">Uncharacterized protein</fullName>
    </submittedName>
</protein>
<keyword evidence="2" id="KW-1185">Reference proteome</keyword>
<organism evidence="1 2">
    <name type="scientific">Streptosporangium fragile</name>
    <dbReference type="NCBI Taxonomy" id="46186"/>
    <lineage>
        <taxon>Bacteria</taxon>
        <taxon>Bacillati</taxon>
        <taxon>Actinomycetota</taxon>
        <taxon>Actinomycetes</taxon>
        <taxon>Streptosporangiales</taxon>
        <taxon>Streptosporangiaceae</taxon>
        <taxon>Streptosporangium</taxon>
    </lineage>
</organism>
<dbReference type="Proteomes" id="UP001500831">
    <property type="component" value="Unassembled WGS sequence"/>
</dbReference>
<evidence type="ECO:0000313" key="2">
    <source>
        <dbReference type="Proteomes" id="UP001500831"/>
    </source>
</evidence>
<sequence>MTNQCVSCEGRGWKYVSPRGGLLAGTREAVPFFRVRDDCSACWGIRAREAVEPNRPADATGQKP</sequence>